<dbReference type="EMBL" id="BOMS01000143">
    <property type="protein sequence ID" value="GIE72356.1"/>
    <property type="molecule type" value="Genomic_DNA"/>
</dbReference>
<proteinExistence type="inferred from homology"/>
<sequence length="301" mass="31881">MTVSSQCGTIIQVTTSSETRELVIVSGASTGMGAATARELARRGFHVLAGVRRDQDGEALRAPGIEPVLLDITDPAHIAALVTRITDDLRPLRALVNNAGIPGAGPVEVLPLDDWRRIFEVNVFGHIAITQALLPALVRSHGRVVNITSLNGKVSMAGYGPYAASKFAMEAVSDALRNELAGHGVQVVVVEPGGVQTAMAGHGTAAIRDLGARMTKEQFLRYGGMVQALPTHVAAFTEAGVTADVAARRIATAVTARRPRTRYTIGAPAALLTRAARFLPDRMLDRMTSADLRKHYPAGAR</sequence>
<gene>
    <name evidence="4" type="ORF">Apa02nite_084640</name>
</gene>
<accession>A0ABQ4BPY5</accession>
<evidence type="ECO:0000256" key="1">
    <source>
        <dbReference type="ARBA" id="ARBA00006484"/>
    </source>
</evidence>
<comment type="similarity">
    <text evidence="1 2">Belongs to the short-chain dehydrogenases/reductases (SDR) family.</text>
</comment>
<dbReference type="InterPro" id="IPR002347">
    <property type="entry name" value="SDR_fam"/>
</dbReference>
<dbReference type="PANTHER" id="PTHR43313:SF1">
    <property type="entry name" value="3BETA-HYDROXYSTEROID DEHYDROGENASE DHS-16"/>
    <property type="match status" value="1"/>
</dbReference>
<organism evidence="4 5">
    <name type="scientific">Actinoplanes palleronii</name>
    <dbReference type="NCBI Taxonomy" id="113570"/>
    <lineage>
        <taxon>Bacteria</taxon>
        <taxon>Bacillati</taxon>
        <taxon>Actinomycetota</taxon>
        <taxon>Actinomycetes</taxon>
        <taxon>Micromonosporales</taxon>
        <taxon>Micromonosporaceae</taxon>
        <taxon>Actinoplanes</taxon>
    </lineage>
</organism>
<dbReference type="InterPro" id="IPR020904">
    <property type="entry name" value="Sc_DH/Rdtase_CS"/>
</dbReference>
<dbReference type="PRINTS" id="PR00081">
    <property type="entry name" value="GDHRDH"/>
</dbReference>
<dbReference type="InterPro" id="IPR057326">
    <property type="entry name" value="KR_dom"/>
</dbReference>
<dbReference type="SMART" id="SM00822">
    <property type="entry name" value="PKS_KR"/>
    <property type="match status" value="1"/>
</dbReference>
<evidence type="ECO:0000313" key="5">
    <source>
        <dbReference type="Proteomes" id="UP000624709"/>
    </source>
</evidence>
<evidence type="ECO:0000256" key="2">
    <source>
        <dbReference type="RuleBase" id="RU000363"/>
    </source>
</evidence>
<protein>
    <submittedName>
        <fullName evidence="4">Short-chain dehydrogenase</fullName>
    </submittedName>
</protein>
<dbReference type="PANTHER" id="PTHR43313">
    <property type="entry name" value="SHORT-CHAIN DEHYDROGENASE/REDUCTASE FAMILY 9C"/>
    <property type="match status" value="1"/>
</dbReference>
<reference evidence="4 5" key="1">
    <citation type="submission" date="2021-01" db="EMBL/GenBank/DDBJ databases">
        <title>Whole genome shotgun sequence of Actinoplanes palleronii NBRC 14916.</title>
        <authorList>
            <person name="Komaki H."/>
            <person name="Tamura T."/>
        </authorList>
    </citation>
    <scope>NUCLEOTIDE SEQUENCE [LARGE SCALE GENOMIC DNA]</scope>
    <source>
        <strain evidence="4 5">NBRC 14916</strain>
    </source>
</reference>
<feature type="domain" description="Ketoreductase" evidence="3">
    <location>
        <begin position="21"/>
        <end position="196"/>
    </location>
</feature>
<dbReference type="SUPFAM" id="SSF51735">
    <property type="entry name" value="NAD(P)-binding Rossmann-fold domains"/>
    <property type="match status" value="1"/>
</dbReference>
<dbReference type="InterPro" id="IPR036291">
    <property type="entry name" value="NAD(P)-bd_dom_sf"/>
</dbReference>
<comment type="caution">
    <text evidence="4">The sequence shown here is derived from an EMBL/GenBank/DDBJ whole genome shotgun (WGS) entry which is preliminary data.</text>
</comment>
<evidence type="ECO:0000259" key="3">
    <source>
        <dbReference type="SMART" id="SM00822"/>
    </source>
</evidence>
<evidence type="ECO:0000313" key="4">
    <source>
        <dbReference type="EMBL" id="GIE72356.1"/>
    </source>
</evidence>
<dbReference type="Pfam" id="PF00106">
    <property type="entry name" value="adh_short"/>
    <property type="match status" value="1"/>
</dbReference>
<dbReference type="PRINTS" id="PR00080">
    <property type="entry name" value="SDRFAMILY"/>
</dbReference>
<dbReference type="Gene3D" id="3.40.50.720">
    <property type="entry name" value="NAD(P)-binding Rossmann-like Domain"/>
    <property type="match status" value="1"/>
</dbReference>
<dbReference type="Proteomes" id="UP000624709">
    <property type="component" value="Unassembled WGS sequence"/>
</dbReference>
<dbReference type="CDD" id="cd05374">
    <property type="entry name" value="17beta-HSD-like_SDR_c"/>
    <property type="match status" value="1"/>
</dbReference>
<dbReference type="PROSITE" id="PS00061">
    <property type="entry name" value="ADH_SHORT"/>
    <property type="match status" value="1"/>
</dbReference>
<name>A0ABQ4BPY5_9ACTN</name>
<keyword evidence="5" id="KW-1185">Reference proteome</keyword>